<dbReference type="PANTHER" id="PTHR42812:SF17">
    <property type="entry name" value="BETA-XYLOSIDASE C-TERMINAL CONCANAVALIN A-LIKE DOMAIN-CONTAINING PROTEIN-RELATED"/>
    <property type="match status" value="1"/>
</dbReference>
<dbReference type="PANTHER" id="PTHR42812">
    <property type="entry name" value="BETA-XYLOSIDASE"/>
    <property type="match status" value="1"/>
</dbReference>
<proteinExistence type="inferred from homology"/>
<evidence type="ECO:0000256" key="1">
    <source>
        <dbReference type="ARBA" id="ARBA00009865"/>
    </source>
</evidence>
<evidence type="ECO:0000313" key="5">
    <source>
        <dbReference type="EMBL" id="RKK88255.1"/>
    </source>
</evidence>
<comment type="similarity">
    <text evidence="1">Belongs to the glycosyl hydrolase 43 family.</text>
</comment>
<dbReference type="InterPro" id="IPR051795">
    <property type="entry name" value="Glycosyl_Hydrlase_43"/>
</dbReference>
<keyword evidence="2" id="KW-0378">Hydrolase</keyword>
<keyword evidence="4" id="KW-0732">Signal</keyword>
<dbReference type="Gene3D" id="2.115.10.20">
    <property type="entry name" value="Glycosyl hydrolase domain, family 43"/>
    <property type="match status" value="1"/>
</dbReference>
<feature type="signal peptide" evidence="4">
    <location>
        <begin position="1"/>
        <end position="17"/>
    </location>
</feature>
<dbReference type="Pfam" id="PF04616">
    <property type="entry name" value="Glyco_hydro_43"/>
    <property type="match status" value="1"/>
</dbReference>
<dbReference type="AlphaFoldDB" id="A0A420P6Y7"/>
<dbReference type="EMBL" id="MRCX01000001">
    <property type="protein sequence ID" value="RKK88255.1"/>
    <property type="molecule type" value="Genomic_DNA"/>
</dbReference>
<comment type="caution">
    <text evidence="5">The sequence shown here is derived from an EMBL/GenBank/DDBJ whole genome shotgun (WGS) entry which is preliminary data.</text>
</comment>
<accession>A0A420P6Y7</accession>
<dbReference type="GO" id="GO:0004553">
    <property type="term" value="F:hydrolase activity, hydrolyzing O-glycosyl compounds"/>
    <property type="evidence" value="ECO:0007669"/>
    <property type="project" value="InterPro"/>
</dbReference>
<feature type="chain" id="PRO_5019387364" evidence="4">
    <location>
        <begin position="18"/>
        <end position="83"/>
    </location>
</feature>
<dbReference type="InterPro" id="IPR006710">
    <property type="entry name" value="Glyco_hydro_43"/>
</dbReference>
<sequence>MTLLVSLLVSWLALVSGQTISYGLSTYTNPTLSGWNSDPSCVFVAEWDSTFFCSTPSFMAYPGLPVYASKDLINWRHIGNALV</sequence>
<dbReference type="Proteomes" id="UP000285084">
    <property type="component" value="Unassembled WGS sequence"/>
</dbReference>
<dbReference type="GO" id="GO:0005975">
    <property type="term" value="P:carbohydrate metabolic process"/>
    <property type="evidence" value="ECO:0007669"/>
    <property type="project" value="InterPro"/>
</dbReference>
<dbReference type="VEuPathDB" id="FungiDB:FOXG_09848"/>
<keyword evidence="3" id="KW-0326">Glycosidase</keyword>
<evidence type="ECO:0000256" key="2">
    <source>
        <dbReference type="ARBA" id="ARBA00022801"/>
    </source>
</evidence>
<organism evidence="5 6">
    <name type="scientific">Fusarium oxysporum</name>
    <name type="common">Fusarium vascular wilt</name>
    <dbReference type="NCBI Taxonomy" id="5507"/>
    <lineage>
        <taxon>Eukaryota</taxon>
        <taxon>Fungi</taxon>
        <taxon>Dikarya</taxon>
        <taxon>Ascomycota</taxon>
        <taxon>Pezizomycotina</taxon>
        <taxon>Sordariomycetes</taxon>
        <taxon>Hypocreomycetidae</taxon>
        <taxon>Hypocreales</taxon>
        <taxon>Nectriaceae</taxon>
        <taxon>Fusarium</taxon>
        <taxon>Fusarium oxysporum species complex</taxon>
    </lineage>
</organism>
<evidence type="ECO:0000256" key="3">
    <source>
        <dbReference type="ARBA" id="ARBA00023295"/>
    </source>
</evidence>
<dbReference type="SUPFAM" id="SSF75005">
    <property type="entry name" value="Arabinanase/levansucrase/invertase"/>
    <property type="match status" value="1"/>
</dbReference>
<name>A0A420P6Y7_FUSOX</name>
<dbReference type="VEuPathDB" id="FungiDB:HZS61_006020"/>
<dbReference type="InterPro" id="IPR023296">
    <property type="entry name" value="Glyco_hydro_beta-prop_sf"/>
</dbReference>
<evidence type="ECO:0000313" key="6">
    <source>
        <dbReference type="Proteomes" id="UP000285084"/>
    </source>
</evidence>
<protein>
    <submittedName>
        <fullName evidence="5">Uncharacterized protein</fullName>
    </submittedName>
</protein>
<reference evidence="5 6" key="1">
    <citation type="journal article" date="2018" name="Sci. Rep.">
        <title>Characterisation of pathogen-specific regions and novel effector candidates in Fusarium oxysporum f. sp. cepae.</title>
        <authorList>
            <person name="Armitage A.D."/>
            <person name="Taylor A."/>
            <person name="Sobczyk M.K."/>
            <person name="Baxter L."/>
            <person name="Greenfield B.P."/>
            <person name="Bates H.J."/>
            <person name="Wilson F."/>
            <person name="Jackson A.C."/>
            <person name="Ott S."/>
            <person name="Harrison R.J."/>
            <person name="Clarkson J.P."/>
        </authorList>
    </citation>
    <scope>NUCLEOTIDE SEQUENCE [LARGE SCALE GENOMIC DNA]</scope>
    <source>
        <strain evidence="5 6">Fo_A13</strain>
    </source>
</reference>
<evidence type="ECO:0000256" key="4">
    <source>
        <dbReference type="SAM" id="SignalP"/>
    </source>
</evidence>
<dbReference type="VEuPathDB" id="FungiDB:FOMG_14289"/>
<gene>
    <name evidence="5" type="ORF">BFJ69_g111</name>
</gene>